<reference evidence="2" key="1">
    <citation type="submission" date="2023-04" db="EMBL/GenBank/DDBJ databases">
        <title>Ambrosiozyma monospora NBRC 1965.</title>
        <authorList>
            <person name="Ichikawa N."/>
            <person name="Sato H."/>
            <person name="Tonouchi N."/>
        </authorList>
    </citation>
    <scope>NUCLEOTIDE SEQUENCE</scope>
    <source>
        <strain evidence="2">NBRC 1965</strain>
    </source>
</reference>
<keyword evidence="1" id="KW-0472">Membrane</keyword>
<proteinExistence type="predicted"/>
<feature type="transmembrane region" description="Helical" evidence="1">
    <location>
        <begin position="46"/>
        <end position="66"/>
    </location>
</feature>
<evidence type="ECO:0000313" key="3">
    <source>
        <dbReference type="Proteomes" id="UP001165063"/>
    </source>
</evidence>
<keyword evidence="1" id="KW-1133">Transmembrane helix</keyword>
<evidence type="ECO:0000313" key="2">
    <source>
        <dbReference type="EMBL" id="GME80470.1"/>
    </source>
</evidence>
<gene>
    <name evidence="2" type="ORF">Amon01_000985200</name>
</gene>
<dbReference type="Proteomes" id="UP001165063">
    <property type="component" value="Unassembled WGS sequence"/>
</dbReference>
<organism evidence="2 3">
    <name type="scientific">Ambrosiozyma monospora</name>
    <name type="common">Yeast</name>
    <name type="synonym">Endomycopsis monosporus</name>
    <dbReference type="NCBI Taxonomy" id="43982"/>
    <lineage>
        <taxon>Eukaryota</taxon>
        <taxon>Fungi</taxon>
        <taxon>Dikarya</taxon>
        <taxon>Ascomycota</taxon>
        <taxon>Saccharomycotina</taxon>
        <taxon>Pichiomycetes</taxon>
        <taxon>Pichiales</taxon>
        <taxon>Pichiaceae</taxon>
        <taxon>Ambrosiozyma</taxon>
    </lineage>
</organism>
<dbReference type="AlphaFoldDB" id="A0A9W6T858"/>
<keyword evidence="3" id="KW-1185">Reference proteome</keyword>
<sequence length="98" mass="11120">MQCWRKAIASARMKPDDYAKLVTSIDQIECSNARTFAIYEGPPHVLAVNTAFNLLPLICLAICYIVGIMSKRFKLKAAWACRFPREVKRNDLNDGKTK</sequence>
<keyword evidence="1" id="KW-0812">Transmembrane</keyword>
<name>A0A9W6T858_AMBMO</name>
<dbReference type="EMBL" id="BSXU01014236">
    <property type="protein sequence ID" value="GME80470.1"/>
    <property type="molecule type" value="Genomic_DNA"/>
</dbReference>
<comment type="caution">
    <text evidence="2">The sequence shown here is derived from an EMBL/GenBank/DDBJ whole genome shotgun (WGS) entry which is preliminary data.</text>
</comment>
<evidence type="ECO:0000256" key="1">
    <source>
        <dbReference type="SAM" id="Phobius"/>
    </source>
</evidence>
<accession>A0A9W6T858</accession>
<protein>
    <submittedName>
        <fullName evidence="2">Unnamed protein product</fullName>
    </submittedName>
</protein>